<gene>
    <name evidence="2" type="ORF">L227DRAFT_551961</name>
</gene>
<proteinExistence type="predicted"/>
<keyword evidence="3" id="KW-1185">Reference proteome</keyword>
<dbReference type="InterPro" id="IPR001810">
    <property type="entry name" value="F-box_dom"/>
</dbReference>
<accession>A0A5C2S2A3</accession>
<dbReference type="InterPro" id="IPR036047">
    <property type="entry name" value="F-box-like_dom_sf"/>
</dbReference>
<reference evidence="2" key="1">
    <citation type="journal article" date="2018" name="Genome Biol. Evol.">
        <title>Genomics and development of Lentinus tigrinus, a white-rot wood-decaying mushroom with dimorphic fruiting bodies.</title>
        <authorList>
            <person name="Wu B."/>
            <person name="Xu Z."/>
            <person name="Knudson A."/>
            <person name="Carlson A."/>
            <person name="Chen N."/>
            <person name="Kovaka S."/>
            <person name="LaButti K."/>
            <person name="Lipzen A."/>
            <person name="Pennachio C."/>
            <person name="Riley R."/>
            <person name="Schakwitz W."/>
            <person name="Umezawa K."/>
            <person name="Ohm R.A."/>
            <person name="Grigoriev I.V."/>
            <person name="Nagy L.G."/>
            <person name="Gibbons J."/>
            <person name="Hibbett D."/>
        </authorList>
    </citation>
    <scope>NUCLEOTIDE SEQUENCE [LARGE SCALE GENOMIC DNA]</scope>
    <source>
        <strain evidence="2">ALCF2SS1-6</strain>
    </source>
</reference>
<dbReference type="PROSITE" id="PS50181">
    <property type="entry name" value="FBOX"/>
    <property type="match status" value="1"/>
</dbReference>
<dbReference type="EMBL" id="ML122280">
    <property type="protein sequence ID" value="RPD57582.1"/>
    <property type="molecule type" value="Genomic_DNA"/>
</dbReference>
<dbReference type="Proteomes" id="UP000313359">
    <property type="component" value="Unassembled WGS sequence"/>
</dbReference>
<dbReference type="AlphaFoldDB" id="A0A5C2S2A3"/>
<dbReference type="Gene3D" id="1.20.1280.50">
    <property type="match status" value="1"/>
</dbReference>
<evidence type="ECO:0000313" key="3">
    <source>
        <dbReference type="Proteomes" id="UP000313359"/>
    </source>
</evidence>
<evidence type="ECO:0000259" key="1">
    <source>
        <dbReference type="PROSITE" id="PS50181"/>
    </source>
</evidence>
<dbReference type="SUPFAM" id="SSF81383">
    <property type="entry name" value="F-box domain"/>
    <property type="match status" value="1"/>
</dbReference>
<dbReference type="Pfam" id="PF00646">
    <property type="entry name" value="F-box"/>
    <property type="match status" value="1"/>
</dbReference>
<feature type="domain" description="F-box" evidence="1">
    <location>
        <begin position="5"/>
        <end position="51"/>
    </location>
</feature>
<dbReference type="SMART" id="SM00256">
    <property type="entry name" value="FBOX"/>
    <property type="match status" value="1"/>
</dbReference>
<organism evidence="2 3">
    <name type="scientific">Lentinus tigrinus ALCF2SS1-6</name>
    <dbReference type="NCBI Taxonomy" id="1328759"/>
    <lineage>
        <taxon>Eukaryota</taxon>
        <taxon>Fungi</taxon>
        <taxon>Dikarya</taxon>
        <taxon>Basidiomycota</taxon>
        <taxon>Agaricomycotina</taxon>
        <taxon>Agaricomycetes</taxon>
        <taxon>Polyporales</taxon>
        <taxon>Polyporaceae</taxon>
        <taxon>Lentinus</taxon>
    </lineage>
</organism>
<protein>
    <recommendedName>
        <fullName evidence="1">F-box domain-containing protein</fullName>
    </recommendedName>
</protein>
<dbReference type="STRING" id="1328759.A0A5C2S2A3"/>
<dbReference type="OrthoDB" id="2688364at2759"/>
<name>A0A5C2S2A3_9APHY</name>
<evidence type="ECO:0000313" key="2">
    <source>
        <dbReference type="EMBL" id="RPD57582.1"/>
    </source>
</evidence>
<sequence length="508" mass="56540">MSSRRAAISALPDDILLIIISYVNVQDILSLRKTSKRFFTMSKLRWVWYDAIKRHVVEEGLPVPAAAVADLKALAAEHLEARAVHAASFHENWNSAHPVAKKTFEFCAVNYLDDQLPDDHRSVVTHVSFLPGRNGQYLITAVGRVLTCWEVPLGESEAYRVAEWVSAQKIEQVIVNSDPKAEVVVAYVSAHPVTQGVVECKALAFDKFHGKFACRMELRAHRQVVMPLHLLHSDYLIFGDPMNVCFLTAPTMVKPLGKSSLADLPENKVLAVKPLNRYLLIVRQRAFEVIAAPSWMGIRASYASLLRVCAHIELDIPASSAVIVARNPSFASVHELPDWPADPVTVLARYSDDGFEVLHQYDLLPNPKAQASAKAESEIATDRPPCLFPSQYTRIISVAPSSCDFRVGSSGKGFWTETRNITLRHARTPARCLVGFTVRPNPYESGTKDPARRTAHLQLCKDTLYTRRCNIHEILWKKYMISSTALEDTVGRIAVGDVTGKVEVLDLA</sequence>